<name>A0A841PXU6_9BACL</name>
<dbReference type="SUPFAM" id="SSF47384">
    <property type="entry name" value="Homodimeric domain of signal transducing histidine kinase"/>
    <property type="match status" value="1"/>
</dbReference>
<keyword evidence="3" id="KW-0597">Phosphoprotein</keyword>
<dbReference type="PROSITE" id="PS50109">
    <property type="entry name" value="HIS_KIN"/>
    <property type="match status" value="1"/>
</dbReference>
<dbReference type="AlphaFoldDB" id="A0A841PXU6"/>
<evidence type="ECO:0000256" key="7">
    <source>
        <dbReference type="ARBA" id="ARBA00022840"/>
    </source>
</evidence>
<proteinExistence type="predicted"/>
<organism evidence="10 11">
    <name type="scientific">Geomicrobium halophilum</name>
    <dbReference type="NCBI Taxonomy" id="549000"/>
    <lineage>
        <taxon>Bacteria</taxon>
        <taxon>Bacillati</taxon>
        <taxon>Bacillota</taxon>
        <taxon>Bacilli</taxon>
        <taxon>Bacillales</taxon>
        <taxon>Geomicrobium</taxon>
    </lineage>
</organism>
<dbReference type="GO" id="GO:0000155">
    <property type="term" value="F:phosphorelay sensor kinase activity"/>
    <property type="evidence" value="ECO:0007669"/>
    <property type="project" value="InterPro"/>
</dbReference>
<keyword evidence="4" id="KW-0808">Transferase</keyword>
<dbReference type="InterPro" id="IPR004358">
    <property type="entry name" value="Sig_transdc_His_kin-like_C"/>
</dbReference>
<dbReference type="CDD" id="cd00075">
    <property type="entry name" value="HATPase"/>
    <property type="match status" value="1"/>
</dbReference>
<evidence type="ECO:0000313" key="10">
    <source>
        <dbReference type="EMBL" id="MBB6448855.1"/>
    </source>
</evidence>
<evidence type="ECO:0000313" key="11">
    <source>
        <dbReference type="Proteomes" id="UP000568839"/>
    </source>
</evidence>
<comment type="caution">
    <text evidence="10">The sequence shown here is derived from an EMBL/GenBank/DDBJ whole genome shotgun (WGS) entry which is preliminary data.</text>
</comment>
<dbReference type="EC" id="2.7.13.3" evidence="2"/>
<dbReference type="Gene3D" id="3.30.565.10">
    <property type="entry name" value="Histidine kinase-like ATPase, C-terminal domain"/>
    <property type="match status" value="1"/>
</dbReference>
<comment type="catalytic activity">
    <reaction evidence="1">
        <text>ATP + protein L-histidine = ADP + protein N-phospho-L-histidine.</text>
        <dbReference type="EC" id="2.7.13.3"/>
    </reaction>
</comment>
<dbReference type="EMBL" id="JACHHJ010000001">
    <property type="protein sequence ID" value="MBB6448855.1"/>
    <property type="molecule type" value="Genomic_DNA"/>
</dbReference>
<dbReference type="InterPro" id="IPR036890">
    <property type="entry name" value="HATPase_C_sf"/>
</dbReference>
<keyword evidence="5" id="KW-0547">Nucleotide-binding</keyword>
<dbReference type="InterPro" id="IPR003661">
    <property type="entry name" value="HisK_dim/P_dom"/>
</dbReference>
<evidence type="ECO:0000256" key="8">
    <source>
        <dbReference type="ARBA" id="ARBA00023012"/>
    </source>
</evidence>
<dbReference type="CDD" id="cd00082">
    <property type="entry name" value="HisKA"/>
    <property type="match status" value="1"/>
</dbReference>
<sequence length="452" mass="52106">MNVPIPDHRYEHFSIFDDLSQELRLVAMCNGKILSKNEEATQFLGDNNQFFQTLHRSEKERAKTFFNQMYDTGERCCLSITHHVYGLRKQILYHGCYHKGYIYLSGKVQLKEEWKNIEELFKSLPCGYVRVNHELEIVENNRMFFEFVFPKLTNPDSSLGFERLRLESLPGACIYETVMEALIKRSSSERVTGDEEEASMRLRAIALYVPQCQEVIGLLFDESSQMKYEHLLAYKQQMESVSHLAAGVAHELRNPLSVIRGFLQLSELTNSFHKYSQTIFGEVDRMNVIIENFLSISRKRFEIQAQNPMGVIRSVEDIIRSECLLNDVHFEASLSETNRTIQMNDTMIKQVILNLLRNSMEAYPEGMSYKLFSLITKEFEKDYEITVKDNGEGIPEEILDKLGEPFTTTKEKGTGIGISLSKKIIEDHGGSFRIESEKGKGTATIMTLPFED</sequence>
<dbReference type="InterPro" id="IPR003594">
    <property type="entry name" value="HATPase_dom"/>
</dbReference>
<keyword evidence="11" id="KW-1185">Reference proteome</keyword>
<dbReference type="Proteomes" id="UP000568839">
    <property type="component" value="Unassembled WGS sequence"/>
</dbReference>
<dbReference type="GO" id="GO:0005524">
    <property type="term" value="F:ATP binding"/>
    <property type="evidence" value="ECO:0007669"/>
    <property type="project" value="UniProtKB-KW"/>
</dbReference>
<dbReference type="RefSeq" id="WP_184402793.1">
    <property type="nucleotide sequence ID" value="NZ_JACHHJ010000001.1"/>
</dbReference>
<dbReference type="SUPFAM" id="SSF55874">
    <property type="entry name" value="ATPase domain of HSP90 chaperone/DNA topoisomerase II/histidine kinase"/>
    <property type="match status" value="1"/>
</dbReference>
<dbReference type="Pfam" id="PF02518">
    <property type="entry name" value="HATPase_c"/>
    <property type="match status" value="1"/>
</dbReference>
<dbReference type="SMART" id="SM00388">
    <property type="entry name" value="HisKA"/>
    <property type="match status" value="1"/>
</dbReference>
<evidence type="ECO:0000256" key="4">
    <source>
        <dbReference type="ARBA" id="ARBA00022679"/>
    </source>
</evidence>
<evidence type="ECO:0000256" key="1">
    <source>
        <dbReference type="ARBA" id="ARBA00000085"/>
    </source>
</evidence>
<evidence type="ECO:0000256" key="3">
    <source>
        <dbReference type="ARBA" id="ARBA00022553"/>
    </source>
</evidence>
<evidence type="ECO:0000256" key="5">
    <source>
        <dbReference type="ARBA" id="ARBA00022741"/>
    </source>
</evidence>
<evidence type="ECO:0000259" key="9">
    <source>
        <dbReference type="PROSITE" id="PS50109"/>
    </source>
</evidence>
<dbReference type="PRINTS" id="PR00344">
    <property type="entry name" value="BCTRLSENSOR"/>
</dbReference>
<dbReference type="SMART" id="SM00387">
    <property type="entry name" value="HATPase_c"/>
    <property type="match status" value="1"/>
</dbReference>
<dbReference type="InterPro" id="IPR036097">
    <property type="entry name" value="HisK_dim/P_sf"/>
</dbReference>
<keyword evidence="8" id="KW-0902">Two-component regulatory system</keyword>
<dbReference type="InterPro" id="IPR005467">
    <property type="entry name" value="His_kinase_dom"/>
</dbReference>
<dbReference type="Pfam" id="PF00512">
    <property type="entry name" value="HisKA"/>
    <property type="match status" value="1"/>
</dbReference>
<feature type="domain" description="Histidine kinase" evidence="9">
    <location>
        <begin position="247"/>
        <end position="452"/>
    </location>
</feature>
<dbReference type="PANTHER" id="PTHR43065:SF10">
    <property type="entry name" value="PEROXIDE STRESS-ACTIVATED HISTIDINE KINASE MAK3"/>
    <property type="match status" value="1"/>
</dbReference>
<protein>
    <recommendedName>
        <fullName evidence="2">histidine kinase</fullName>
        <ecNumber evidence="2">2.7.13.3</ecNumber>
    </recommendedName>
</protein>
<gene>
    <name evidence="10" type="ORF">HNR44_000804</name>
</gene>
<dbReference type="PANTHER" id="PTHR43065">
    <property type="entry name" value="SENSOR HISTIDINE KINASE"/>
    <property type="match status" value="1"/>
</dbReference>
<keyword evidence="7" id="KW-0067">ATP-binding</keyword>
<evidence type="ECO:0000256" key="6">
    <source>
        <dbReference type="ARBA" id="ARBA00022777"/>
    </source>
</evidence>
<dbReference type="Gene3D" id="1.10.287.130">
    <property type="match status" value="1"/>
</dbReference>
<evidence type="ECO:0000256" key="2">
    <source>
        <dbReference type="ARBA" id="ARBA00012438"/>
    </source>
</evidence>
<accession>A0A841PXU6</accession>
<keyword evidence="6 10" id="KW-0418">Kinase</keyword>
<reference evidence="10 11" key="1">
    <citation type="submission" date="2020-08" db="EMBL/GenBank/DDBJ databases">
        <title>Genomic Encyclopedia of Type Strains, Phase IV (KMG-IV): sequencing the most valuable type-strain genomes for metagenomic binning, comparative biology and taxonomic classification.</title>
        <authorList>
            <person name="Goeker M."/>
        </authorList>
    </citation>
    <scope>NUCLEOTIDE SEQUENCE [LARGE SCALE GENOMIC DNA]</scope>
    <source>
        <strain evidence="10 11">DSM 21769</strain>
    </source>
</reference>